<organism evidence="1 2">
    <name type="scientific">Duganella aquatilis</name>
    <dbReference type="NCBI Taxonomy" id="2666082"/>
    <lineage>
        <taxon>Bacteria</taxon>
        <taxon>Pseudomonadati</taxon>
        <taxon>Pseudomonadota</taxon>
        <taxon>Betaproteobacteria</taxon>
        <taxon>Burkholderiales</taxon>
        <taxon>Oxalobacteraceae</taxon>
        <taxon>Telluria group</taxon>
        <taxon>Duganella</taxon>
    </lineage>
</organism>
<evidence type="ECO:0000313" key="2">
    <source>
        <dbReference type="Proteomes" id="UP000439986"/>
    </source>
</evidence>
<dbReference type="InterPro" id="IPR017029">
    <property type="entry name" value="Phage_head_put"/>
</dbReference>
<dbReference type="PIRSF" id="PIRSF034565">
    <property type="entry name" value="UCP034565"/>
    <property type="match status" value="1"/>
</dbReference>
<keyword evidence="2" id="KW-1185">Reference proteome</keyword>
<proteinExistence type="predicted"/>
<reference evidence="1 2" key="1">
    <citation type="submission" date="2019-11" db="EMBL/GenBank/DDBJ databases">
        <title>Novel species isolated from a subtropical stream in China.</title>
        <authorList>
            <person name="Lu H."/>
        </authorList>
    </citation>
    <scope>NUCLEOTIDE SEQUENCE [LARGE SCALE GENOMIC DNA]</scope>
    <source>
        <strain evidence="1 2">FT26W</strain>
    </source>
</reference>
<comment type="caution">
    <text evidence="1">The sequence shown here is derived from an EMBL/GenBank/DDBJ whole genome shotgun (WGS) entry which is preliminary data.</text>
</comment>
<name>A0A844D432_9BURK</name>
<dbReference type="EMBL" id="WKJL01000001">
    <property type="protein sequence ID" value="MRW82896.1"/>
    <property type="molecule type" value="Genomic_DNA"/>
</dbReference>
<accession>A0A844D432</accession>
<protein>
    <recommendedName>
        <fullName evidence="3">Phage head morphogenesis domain-containing protein</fullName>
    </recommendedName>
</protein>
<dbReference type="AlphaFoldDB" id="A0A844D432"/>
<evidence type="ECO:0008006" key="3">
    <source>
        <dbReference type="Google" id="ProtNLM"/>
    </source>
</evidence>
<dbReference type="Proteomes" id="UP000439986">
    <property type="component" value="Unassembled WGS sequence"/>
</dbReference>
<sequence>MINPLLNHAVRHQVDMAGYGNFVLAKMIRILNLTDADLIGALNAALTDIDADSFKVQRLDALLKSARELNAQAYAALYDGMTDELKAYVDYEGQFQYDLYKHIVPVDFSIGAIVPAQVYAAAVAQPMQGRLLKDWAAGLGTNRLQRIKDTIAVGYTQGKTTGDIVREIRGTKAVNYVDGLLDTSRRQIESVVRTALSHTGQITRTQFYKENSDILGDEVWISTLDGHTTEECRARDHLHYTPIDHQPVGHSVPYLAGPGRLHWQCRSTSIALLKGQKKLYGQRSAVGGPVDANLTYNDWLSEQSEAFQDEVLGRAKGAAYRAGDYKASVFTNDRGRTLTLKQMAERDRRAWKGGILDE</sequence>
<gene>
    <name evidence="1" type="ORF">GJ698_02175</name>
</gene>
<evidence type="ECO:0000313" key="1">
    <source>
        <dbReference type="EMBL" id="MRW82896.1"/>
    </source>
</evidence>